<name>X0ZA12_9ZZZZ</name>
<proteinExistence type="predicted"/>
<dbReference type="EMBL" id="BART01005916">
    <property type="protein sequence ID" value="GAG55137.1"/>
    <property type="molecule type" value="Genomic_DNA"/>
</dbReference>
<accession>X0ZA12</accession>
<gene>
    <name evidence="2" type="ORF">S01H4_13422</name>
</gene>
<organism evidence="2">
    <name type="scientific">marine sediment metagenome</name>
    <dbReference type="NCBI Taxonomy" id="412755"/>
    <lineage>
        <taxon>unclassified sequences</taxon>
        <taxon>metagenomes</taxon>
        <taxon>ecological metagenomes</taxon>
    </lineage>
</organism>
<feature type="coiled-coil region" evidence="1">
    <location>
        <begin position="77"/>
        <end position="111"/>
    </location>
</feature>
<reference evidence="2" key="1">
    <citation type="journal article" date="2014" name="Front. Microbiol.">
        <title>High frequency of phylogenetically diverse reductive dehalogenase-homologous genes in deep subseafloor sedimentary metagenomes.</title>
        <authorList>
            <person name="Kawai M."/>
            <person name="Futagami T."/>
            <person name="Toyoda A."/>
            <person name="Takaki Y."/>
            <person name="Nishi S."/>
            <person name="Hori S."/>
            <person name="Arai W."/>
            <person name="Tsubouchi T."/>
            <person name="Morono Y."/>
            <person name="Uchiyama I."/>
            <person name="Ito T."/>
            <person name="Fujiyama A."/>
            <person name="Inagaki F."/>
            <person name="Takami H."/>
        </authorList>
    </citation>
    <scope>NUCLEOTIDE SEQUENCE</scope>
    <source>
        <strain evidence="2">Expedition CK06-06</strain>
    </source>
</reference>
<dbReference type="AlphaFoldDB" id="X0ZA12"/>
<protein>
    <submittedName>
        <fullName evidence="2">Uncharacterized protein</fullName>
    </submittedName>
</protein>
<feature type="non-terminal residue" evidence="2">
    <location>
        <position position="1"/>
    </location>
</feature>
<sequence length="204" mass="22528">QIAVRDEESYTAAAETLKDIARIEKLITEHHKPIKQAAKNAHSIAVAAEKKFLDPLTKAKSIIRNSLVVWTTEQERIRRDAERKLQAEARRKEEEERLALAERAEDEGKSETEVTEILDTPAPVPPVIVSPTFNKVAGVSTRETWRAEVTDMKMLCRAVVDGKAPVETVSPNMPLLNSMARKSKSGLGIPGVKAIKDTGVAIRS</sequence>
<evidence type="ECO:0000313" key="2">
    <source>
        <dbReference type="EMBL" id="GAG55137.1"/>
    </source>
</evidence>
<comment type="caution">
    <text evidence="2">The sequence shown here is derived from an EMBL/GenBank/DDBJ whole genome shotgun (WGS) entry which is preliminary data.</text>
</comment>
<evidence type="ECO:0000256" key="1">
    <source>
        <dbReference type="SAM" id="Coils"/>
    </source>
</evidence>
<keyword evidence="1" id="KW-0175">Coiled coil</keyword>